<dbReference type="STRING" id="331679.IV81_GL001574"/>
<keyword evidence="1" id="KW-0472">Membrane</keyword>
<feature type="transmembrane region" description="Helical" evidence="1">
    <location>
        <begin position="133"/>
        <end position="152"/>
    </location>
</feature>
<dbReference type="PATRIC" id="fig|331679.3.peg.1610"/>
<feature type="transmembrane region" description="Helical" evidence="1">
    <location>
        <begin position="61"/>
        <end position="81"/>
    </location>
</feature>
<organism evidence="2 3">
    <name type="scientific">Pediococcus stilesii</name>
    <dbReference type="NCBI Taxonomy" id="331679"/>
    <lineage>
        <taxon>Bacteria</taxon>
        <taxon>Bacillati</taxon>
        <taxon>Bacillota</taxon>
        <taxon>Bacilli</taxon>
        <taxon>Lactobacillales</taxon>
        <taxon>Lactobacillaceae</taxon>
        <taxon>Pediococcus</taxon>
    </lineage>
</organism>
<feature type="transmembrane region" description="Helical" evidence="1">
    <location>
        <begin position="28"/>
        <end position="49"/>
    </location>
</feature>
<sequence>MRLLLILLFFTIAAMLIAKLFTNRGQLWGLFLETISTAGISYMLTSIIWKIYTSIGTKSTLIFALAGALIFIANVAGVRQLGHRFLKLNSGAAPLNLKTFLKELAYHASVLWKLALVGEVAIYQLQPSLLNPIIFGTLQCLIILPIIIESAVKMFQITSKISEN</sequence>
<dbReference type="EMBL" id="JQBX01000007">
    <property type="protein sequence ID" value="KRN94160.1"/>
    <property type="molecule type" value="Genomic_DNA"/>
</dbReference>
<dbReference type="RefSeq" id="WP_057802589.1">
    <property type="nucleotide sequence ID" value="NZ_JQBX01000007.1"/>
</dbReference>
<keyword evidence="1" id="KW-1133">Transmembrane helix</keyword>
<evidence type="ECO:0000313" key="2">
    <source>
        <dbReference type="EMBL" id="KRN94160.1"/>
    </source>
</evidence>
<comment type="caution">
    <text evidence="2">The sequence shown here is derived from an EMBL/GenBank/DDBJ whole genome shotgun (WGS) entry which is preliminary data.</text>
</comment>
<gene>
    <name evidence="2" type="ORF">IV81_GL001574</name>
</gene>
<proteinExistence type="predicted"/>
<evidence type="ECO:0000313" key="3">
    <source>
        <dbReference type="Proteomes" id="UP000051859"/>
    </source>
</evidence>
<dbReference type="Proteomes" id="UP000051859">
    <property type="component" value="Unassembled WGS sequence"/>
</dbReference>
<accession>A0A0R2KY08</accession>
<keyword evidence="3" id="KW-1185">Reference proteome</keyword>
<reference evidence="2 3" key="1">
    <citation type="journal article" date="2015" name="Genome Announc.">
        <title>Expanding the biotechnology potential of lactobacilli through comparative genomics of 213 strains and associated genera.</title>
        <authorList>
            <person name="Sun Z."/>
            <person name="Harris H.M."/>
            <person name="McCann A."/>
            <person name="Guo C."/>
            <person name="Argimon S."/>
            <person name="Zhang W."/>
            <person name="Yang X."/>
            <person name="Jeffery I.B."/>
            <person name="Cooney J.C."/>
            <person name="Kagawa T.F."/>
            <person name="Liu W."/>
            <person name="Song Y."/>
            <person name="Salvetti E."/>
            <person name="Wrobel A."/>
            <person name="Rasinkangas P."/>
            <person name="Parkhill J."/>
            <person name="Rea M.C."/>
            <person name="O'Sullivan O."/>
            <person name="Ritari J."/>
            <person name="Douillard F.P."/>
            <person name="Paul Ross R."/>
            <person name="Yang R."/>
            <person name="Briner A.E."/>
            <person name="Felis G.E."/>
            <person name="de Vos W.M."/>
            <person name="Barrangou R."/>
            <person name="Klaenhammer T.R."/>
            <person name="Caufield P.W."/>
            <person name="Cui Y."/>
            <person name="Zhang H."/>
            <person name="O'Toole P.W."/>
        </authorList>
    </citation>
    <scope>NUCLEOTIDE SEQUENCE [LARGE SCALE GENOMIC DNA]</scope>
    <source>
        <strain evidence="2 3">DSM 18001</strain>
    </source>
</reference>
<name>A0A0R2KY08_9LACO</name>
<keyword evidence="1" id="KW-0812">Transmembrane</keyword>
<dbReference type="AlphaFoldDB" id="A0A0R2KY08"/>
<protein>
    <submittedName>
        <fullName evidence="2">Uncharacterized protein</fullName>
    </submittedName>
</protein>
<evidence type="ECO:0000256" key="1">
    <source>
        <dbReference type="SAM" id="Phobius"/>
    </source>
</evidence>